<sequence>NFEKSKFLEEFSSKYGYNGTINSIREIEYPKLKEVTYLDHSGSTIYSKSSVISYTNDLMNNLYSNPHSKNPCAQHTSHRVEQIRARVLRHFNANPGEYQVIFTQNATASIKLVGEMFPWTANQSGYKYLRESHNSLIGLRRFAEEINSPDIQAVIESDMKKLFSHKDLTNFNFMNRKTTEKSNEIIYNLFAYPAQCNFSGQRYPLTWSTQIKQLDTENSKILVLLDAAAYLTTSTLSLADKDVSPDFITMSFYKIFGLPTGLGALLIKSELKPLLRKRYFGGGTINAIAYDKQWQEFREDLSGRHEDGTINFLDIIALDHSFDVMERLYTNFGFVREHVTSLITYLSRKMISFHHWNDLPVCVIYSDRDFSDNTQQGPVLNFNVRRADGSWVGFNELEELASVNQIYISAGTHCNPGSMARWVNISGDESMANYKAGKICSDDKDIFNNKPTGSIRISLGAMSTIEDIIIWLDFFKKYFVEETPTNYITQNKNVVQNKSQIFLERLTLYPIKSCHGYTIPPSTSWTVTSQGLLYDREWMLVNSETGRALSQKVYPKMALIRPIVLRGKELLVITAPGQEPLHIRLNEFPNEIESSKCSSQVCGDNIQTLVYTSNHISQWFTEFLGITCRLARQPTSENSSVNRRFIKPHLLNVEPSTTAGSPLSLSNESPFLLVSQKSVKNVNRKIMDGANNHENERKEKDDGSKGIVVDCFRANLVINGNIEAYDEDQWKKVKIGGQVFKLIGPCRRCHMICIDHETGEKTKEPYSTLATYRRNKGRIYFGQHMIHLPELSTFPYEISSGCDVQILETLEHQQYNSDYACS</sequence>
<evidence type="ECO:0000256" key="3">
    <source>
        <dbReference type="ARBA" id="ARBA00023150"/>
    </source>
</evidence>
<protein>
    <submittedName>
        <fullName evidence="5">15232_t:CDS:1</fullName>
    </submittedName>
</protein>
<dbReference type="OrthoDB" id="10264306at2759"/>
<dbReference type="PANTHER" id="PTHR14237:SF80">
    <property type="entry name" value="MOLYBDENUM COFACTOR SULFURASE"/>
    <property type="match status" value="1"/>
</dbReference>
<dbReference type="EMBL" id="CAJVPV010004077">
    <property type="protein sequence ID" value="CAG8566047.1"/>
    <property type="molecule type" value="Genomic_DNA"/>
</dbReference>
<dbReference type="GO" id="GO:0030151">
    <property type="term" value="F:molybdenum ion binding"/>
    <property type="evidence" value="ECO:0007669"/>
    <property type="project" value="InterPro"/>
</dbReference>
<dbReference type="SUPFAM" id="SSF141673">
    <property type="entry name" value="MOSC N-terminal domain-like"/>
    <property type="match status" value="1"/>
</dbReference>
<gene>
    <name evidence="5" type="ORF">AMORRO_LOCUS6244</name>
</gene>
<proteinExistence type="inferred from homology"/>
<name>A0A9N9BJ79_9GLOM</name>
<dbReference type="InterPro" id="IPR015422">
    <property type="entry name" value="PyrdxlP-dep_Trfase_small"/>
</dbReference>
<dbReference type="GO" id="GO:0030170">
    <property type="term" value="F:pyridoxal phosphate binding"/>
    <property type="evidence" value="ECO:0007669"/>
    <property type="project" value="InterPro"/>
</dbReference>
<dbReference type="HAMAP" id="MF_03050">
    <property type="entry name" value="MOCOS"/>
    <property type="match status" value="1"/>
</dbReference>
<keyword evidence="2" id="KW-0663">Pyridoxal phosphate</keyword>
<evidence type="ECO:0000313" key="5">
    <source>
        <dbReference type="EMBL" id="CAG8566047.1"/>
    </source>
</evidence>
<dbReference type="InterPro" id="IPR015424">
    <property type="entry name" value="PyrdxlP-dep_Trfase"/>
</dbReference>
<dbReference type="PANTHER" id="PTHR14237">
    <property type="entry name" value="MOLYBDOPTERIN COFACTOR SULFURASE MOSC"/>
    <property type="match status" value="1"/>
</dbReference>
<dbReference type="Gene3D" id="3.40.640.10">
    <property type="entry name" value="Type I PLP-dependent aspartate aminotransferase-like (Major domain)"/>
    <property type="match status" value="1"/>
</dbReference>
<dbReference type="Proteomes" id="UP000789342">
    <property type="component" value="Unassembled WGS sequence"/>
</dbReference>
<dbReference type="Pfam" id="PF03473">
    <property type="entry name" value="MOSC"/>
    <property type="match status" value="1"/>
</dbReference>
<evidence type="ECO:0000313" key="6">
    <source>
        <dbReference type="Proteomes" id="UP000789342"/>
    </source>
</evidence>
<keyword evidence="1" id="KW-0808">Transferase</keyword>
<accession>A0A9N9BJ79</accession>
<dbReference type="GO" id="GO:0008265">
    <property type="term" value="F:molybdenum cofactor sulfurtransferase activity"/>
    <property type="evidence" value="ECO:0007669"/>
    <property type="project" value="InterPro"/>
</dbReference>
<keyword evidence="6" id="KW-1185">Reference proteome</keyword>
<dbReference type="AlphaFoldDB" id="A0A9N9BJ79"/>
<dbReference type="PROSITE" id="PS51340">
    <property type="entry name" value="MOSC"/>
    <property type="match status" value="1"/>
</dbReference>
<feature type="non-terminal residue" evidence="5">
    <location>
        <position position="822"/>
    </location>
</feature>
<dbReference type="GO" id="GO:0006777">
    <property type="term" value="P:Mo-molybdopterin cofactor biosynthetic process"/>
    <property type="evidence" value="ECO:0007669"/>
    <property type="project" value="UniProtKB-KW"/>
</dbReference>
<reference evidence="5" key="1">
    <citation type="submission" date="2021-06" db="EMBL/GenBank/DDBJ databases">
        <authorList>
            <person name="Kallberg Y."/>
            <person name="Tangrot J."/>
            <person name="Rosling A."/>
        </authorList>
    </citation>
    <scope>NUCLEOTIDE SEQUENCE</scope>
    <source>
        <strain evidence="5">CL551</strain>
    </source>
</reference>
<dbReference type="Pfam" id="PF03476">
    <property type="entry name" value="MOSC_N"/>
    <property type="match status" value="1"/>
</dbReference>
<comment type="caution">
    <text evidence="5">The sequence shown here is derived from an EMBL/GenBank/DDBJ whole genome shotgun (WGS) entry which is preliminary data.</text>
</comment>
<organism evidence="5 6">
    <name type="scientific">Acaulospora morrowiae</name>
    <dbReference type="NCBI Taxonomy" id="94023"/>
    <lineage>
        <taxon>Eukaryota</taxon>
        <taxon>Fungi</taxon>
        <taxon>Fungi incertae sedis</taxon>
        <taxon>Mucoromycota</taxon>
        <taxon>Glomeromycotina</taxon>
        <taxon>Glomeromycetes</taxon>
        <taxon>Diversisporales</taxon>
        <taxon>Acaulosporaceae</taxon>
        <taxon>Acaulospora</taxon>
    </lineage>
</organism>
<dbReference type="SUPFAM" id="SSF53383">
    <property type="entry name" value="PLP-dependent transferases"/>
    <property type="match status" value="1"/>
</dbReference>
<dbReference type="InterPro" id="IPR028886">
    <property type="entry name" value="MoCo_sulfurase"/>
</dbReference>
<dbReference type="InterPro" id="IPR015421">
    <property type="entry name" value="PyrdxlP-dep_Trfase_major"/>
</dbReference>
<feature type="domain" description="MOSC" evidence="4">
    <location>
        <begin position="643"/>
        <end position="813"/>
    </location>
</feature>
<keyword evidence="3" id="KW-0501">Molybdenum cofactor biosynthesis</keyword>
<dbReference type="InterPro" id="IPR005302">
    <property type="entry name" value="MoCF_Sase_C"/>
</dbReference>
<dbReference type="InterPro" id="IPR005303">
    <property type="entry name" value="MOCOS_middle"/>
</dbReference>
<dbReference type="InterPro" id="IPR000192">
    <property type="entry name" value="Aminotrans_V_dom"/>
</dbReference>
<evidence type="ECO:0000256" key="2">
    <source>
        <dbReference type="ARBA" id="ARBA00022898"/>
    </source>
</evidence>
<dbReference type="Pfam" id="PF00266">
    <property type="entry name" value="Aminotran_5"/>
    <property type="match status" value="1"/>
</dbReference>
<evidence type="ECO:0000259" key="4">
    <source>
        <dbReference type="PROSITE" id="PS51340"/>
    </source>
</evidence>
<evidence type="ECO:0000256" key="1">
    <source>
        <dbReference type="ARBA" id="ARBA00022679"/>
    </source>
</evidence>
<dbReference type="Gene3D" id="3.90.1150.10">
    <property type="entry name" value="Aspartate Aminotransferase, domain 1"/>
    <property type="match status" value="1"/>
</dbReference>